<protein>
    <submittedName>
        <fullName evidence="1">Uncharacterized protein</fullName>
    </submittedName>
</protein>
<dbReference type="Proteomes" id="UP001589832">
    <property type="component" value="Unassembled WGS sequence"/>
</dbReference>
<comment type="caution">
    <text evidence="1">The sequence shown here is derived from an EMBL/GenBank/DDBJ whole genome shotgun (WGS) entry which is preliminary data.</text>
</comment>
<dbReference type="EMBL" id="JBHLTQ010000003">
    <property type="protein sequence ID" value="MFC0604372.1"/>
    <property type="molecule type" value="Genomic_DNA"/>
</dbReference>
<proteinExistence type="predicted"/>
<evidence type="ECO:0000313" key="1">
    <source>
        <dbReference type="EMBL" id="MFC0604372.1"/>
    </source>
</evidence>
<name>A0ABV6Q7V6_9FLAO</name>
<organism evidence="1 2">
    <name type="scientific">Winogradskyella pulchriflava</name>
    <dbReference type="NCBI Taxonomy" id="1110688"/>
    <lineage>
        <taxon>Bacteria</taxon>
        <taxon>Pseudomonadati</taxon>
        <taxon>Bacteroidota</taxon>
        <taxon>Flavobacteriia</taxon>
        <taxon>Flavobacteriales</taxon>
        <taxon>Flavobacteriaceae</taxon>
        <taxon>Winogradskyella</taxon>
    </lineage>
</organism>
<dbReference type="RefSeq" id="WP_386061862.1">
    <property type="nucleotide sequence ID" value="NZ_JBHLTQ010000003.1"/>
</dbReference>
<sequence length="133" mass="15479">MKSYETINELSEGLYHNIKNEADIKSRIEDAVQRIHLEISKDFSSLFGKELSLEGFHVYVDDESYRQSATGLILYETIFNHKEFKIRVECLIDHGRIWIKVKGGKDISDFTKIVSRIEKVQSIEGLSELREIK</sequence>
<reference evidence="1 2" key="1">
    <citation type="submission" date="2024-09" db="EMBL/GenBank/DDBJ databases">
        <authorList>
            <person name="Sun Q."/>
            <person name="Mori K."/>
        </authorList>
    </citation>
    <scope>NUCLEOTIDE SEQUENCE [LARGE SCALE GENOMIC DNA]</scope>
    <source>
        <strain evidence="1 2">NCAIM B.02481</strain>
    </source>
</reference>
<gene>
    <name evidence="1" type="ORF">ACFFGA_07395</name>
</gene>
<evidence type="ECO:0000313" key="2">
    <source>
        <dbReference type="Proteomes" id="UP001589832"/>
    </source>
</evidence>
<accession>A0ABV6Q7V6</accession>
<keyword evidence="2" id="KW-1185">Reference proteome</keyword>